<feature type="region of interest" description="Disordered" evidence="3">
    <location>
        <begin position="510"/>
        <end position="532"/>
    </location>
</feature>
<evidence type="ECO:0000313" key="8">
    <source>
        <dbReference type="Proteomes" id="UP001296967"/>
    </source>
</evidence>
<dbReference type="Proteomes" id="UP001296967">
    <property type="component" value="Unassembled WGS sequence"/>
</dbReference>
<proteinExistence type="predicted"/>
<dbReference type="Pfam" id="PF02780">
    <property type="entry name" value="Transketolase_C"/>
    <property type="match status" value="1"/>
</dbReference>
<evidence type="ECO:0000256" key="2">
    <source>
        <dbReference type="ARBA" id="ARBA00023052"/>
    </source>
</evidence>
<dbReference type="SUPFAM" id="SSF53323">
    <property type="entry name" value="Pyruvate-ferredoxin oxidoreductase, PFOR, domain III"/>
    <property type="match status" value="1"/>
</dbReference>
<organism evidence="7 8">
    <name type="scientific">Halochromatium salexigens</name>
    <name type="common">Chromatium salexigens</name>
    <dbReference type="NCBI Taxonomy" id="49447"/>
    <lineage>
        <taxon>Bacteria</taxon>
        <taxon>Pseudomonadati</taxon>
        <taxon>Pseudomonadota</taxon>
        <taxon>Gammaproteobacteria</taxon>
        <taxon>Chromatiales</taxon>
        <taxon>Chromatiaceae</taxon>
        <taxon>Halochromatium</taxon>
    </lineage>
</organism>
<feature type="region of interest" description="Disordered" evidence="3">
    <location>
        <begin position="414"/>
        <end position="436"/>
    </location>
</feature>
<dbReference type="GO" id="GO:0006979">
    <property type="term" value="P:response to oxidative stress"/>
    <property type="evidence" value="ECO:0007669"/>
    <property type="project" value="TreeGrafter"/>
</dbReference>
<dbReference type="NCBIfam" id="TIGR03710">
    <property type="entry name" value="OAFO_sf"/>
    <property type="match status" value="1"/>
</dbReference>
<reference evidence="7" key="2">
    <citation type="journal article" date="2020" name="Microorganisms">
        <title>Osmotic Adaptation and Compatible Solute Biosynthesis of Phototrophic Bacteria as Revealed from Genome Analyses.</title>
        <authorList>
            <person name="Imhoff J.F."/>
            <person name="Rahn T."/>
            <person name="Kunzel S."/>
            <person name="Keller A."/>
            <person name="Neulinger S.C."/>
        </authorList>
    </citation>
    <scope>NUCLEOTIDE SEQUENCE</scope>
    <source>
        <strain evidence="7">DSM 4395</strain>
    </source>
</reference>
<dbReference type="InterPro" id="IPR029061">
    <property type="entry name" value="THDP-binding"/>
</dbReference>
<keyword evidence="8" id="KW-1185">Reference proteome</keyword>
<feature type="domain" description="Transketolase C-terminal" evidence="6">
    <location>
        <begin position="529"/>
        <end position="587"/>
    </location>
</feature>
<dbReference type="InterPro" id="IPR033248">
    <property type="entry name" value="Transketolase_C"/>
</dbReference>
<dbReference type="AlphaFoldDB" id="A0AAJ0UGX2"/>
<dbReference type="Gene3D" id="3.40.920.10">
    <property type="entry name" value="Pyruvate-ferredoxin oxidoreductase, PFOR, domain III"/>
    <property type="match status" value="1"/>
</dbReference>
<dbReference type="InterPro" id="IPR022367">
    <property type="entry name" value="2-oxoacid/accept_OxRdtase_asu"/>
</dbReference>
<dbReference type="InterPro" id="IPR019752">
    <property type="entry name" value="Pyrv/ketoisovalerate_OxRed_cat"/>
</dbReference>
<evidence type="ECO:0000256" key="3">
    <source>
        <dbReference type="SAM" id="MobiDB-lite"/>
    </source>
</evidence>
<evidence type="ECO:0000313" key="7">
    <source>
        <dbReference type="EMBL" id="MBK5931086.1"/>
    </source>
</evidence>
<feature type="domain" description="Pyruvate/ketoisovalerate oxidoreductase catalytic" evidence="4">
    <location>
        <begin position="28"/>
        <end position="193"/>
    </location>
</feature>
<evidence type="ECO:0000259" key="5">
    <source>
        <dbReference type="Pfam" id="PF01855"/>
    </source>
</evidence>
<dbReference type="Pfam" id="PF01855">
    <property type="entry name" value="POR_N"/>
    <property type="match status" value="1"/>
</dbReference>
<dbReference type="SUPFAM" id="SSF52922">
    <property type="entry name" value="TK C-terminal domain-like"/>
    <property type="match status" value="1"/>
</dbReference>
<dbReference type="EMBL" id="NHSF01000059">
    <property type="protein sequence ID" value="MBK5931086.1"/>
    <property type="molecule type" value="Genomic_DNA"/>
</dbReference>
<evidence type="ECO:0000256" key="1">
    <source>
        <dbReference type="ARBA" id="ARBA00023002"/>
    </source>
</evidence>
<evidence type="ECO:0000259" key="4">
    <source>
        <dbReference type="Pfam" id="PF01558"/>
    </source>
</evidence>
<feature type="domain" description="Pyruvate flavodoxin/ferredoxin oxidoreductase pyrimidine binding" evidence="5">
    <location>
        <begin position="229"/>
        <end position="398"/>
    </location>
</feature>
<evidence type="ECO:0000259" key="6">
    <source>
        <dbReference type="Pfam" id="PF02780"/>
    </source>
</evidence>
<dbReference type="InterPro" id="IPR002880">
    <property type="entry name" value="Pyrv_Fd/Flavodoxin_OxRdtase_N"/>
</dbReference>
<dbReference type="Gene3D" id="3.40.50.970">
    <property type="match status" value="1"/>
</dbReference>
<sequence length="638" mass="66043">MEVRVTAHSSAHQHRQPEPITVAVCGSGGSGAVTAGLILLAAARRCGYYGLLMRAAGPQVRGGESVSILRFGTHPIGCIGDRVDLLAALDWRNIERFVDELPLTQEGLILTDPASGPVPDAISASGATQCKISFSGSAREHPGGRANMVAVGTLAREARLGLDALLAGAEETLAKKSQFVIDAAHACIRAGYEAASPTAGQSTINQPAARDQGETPRWQLSGNAAAGLGALRAGVRFVAAYPITPASEMLEWLAPRIERLGGTLVQAEDELAAVNMLVGASFGGIPALTATSGPGLSLMSEGIGLAIASETPILVVNVARGGPSTGLPTKSEQADLDQALYGLHGDAPHLVLAPISIADCSFSVEWASRLAERLQTAAILLSDQMLGQTQATIDPPPPCSPVPERKRIEAQGIGDIGGDAGATGAKAPPQVPQQTPADTACARYALTPDGISPMPIPGQPGYTYTADGLEHDPCGTPSSRASDHALQLAKRRDKLLAYDYGAAWAEIDHGGQQDTPQLGPASSSSTNSEPPRLTLLTWGSSWGAVQEAATRLRADGISVRAIALRLIAPLQRAALRSTLGSDPVLVVELNHSGQLFGYLHAERSLPAGAQSLARPGPLPLRPAEIIAAAQQTLLSDPK</sequence>
<dbReference type="Pfam" id="PF01558">
    <property type="entry name" value="POR"/>
    <property type="match status" value="1"/>
</dbReference>
<dbReference type="CDD" id="cd07034">
    <property type="entry name" value="TPP_PYR_PFOR_IOR-alpha_like"/>
    <property type="match status" value="1"/>
</dbReference>
<dbReference type="PANTHER" id="PTHR32154">
    <property type="entry name" value="PYRUVATE-FLAVODOXIN OXIDOREDUCTASE-RELATED"/>
    <property type="match status" value="1"/>
</dbReference>
<dbReference type="PANTHER" id="PTHR32154:SF20">
    <property type="entry name" value="2-OXOGLUTARATE OXIDOREDUCTASE SUBUNIT KORA"/>
    <property type="match status" value="1"/>
</dbReference>
<name>A0AAJ0UGX2_HALSE</name>
<comment type="caution">
    <text evidence="7">The sequence shown here is derived from an EMBL/GenBank/DDBJ whole genome shotgun (WGS) entry which is preliminary data.</text>
</comment>
<dbReference type="InterPro" id="IPR050722">
    <property type="entry name" value="Pyruvate:ferred/Flavod_OxRd"/>
</dbReference>
<reference evidence="7" key="1">
    <citation type="submission" date="2017-05" db="EMBL/GenBank/DDBJ databases">
        <authorList>
            <person name="Imhoff J.F."/>
            <person name="Rahn T."/>
            <person name="Kuenzel S."/>
            <person name="Neulinger S.C."/>
        </authorList>
    </citation>
    <scope>NUCLEOTIDE SEQUENCE</scope>
    <source>
        <strain evidence="7">DSM 4395</strain>
    </source>
</reference>
<dbReference type="FunFam" id="3.40.50.970:FF:000022">
    <property type="entry name" value="2-oxoglutarate ferredoxin oxidoreductase alpha subunit"/>
    <property type="match status" value="1"/>
</dbReference>
<keyword evidence="1" id="KW-0560">Oxidoreductase</keyword>
<protein>
    <recommendedName>
        <fullName evidence="9">2-oxoacid:acceptor oxidoreductase subunit alpha</fullName>
    </recommendedName>
</protein>
<dbReference type="Gene3D" id="3.40.50.920">
    <property type="match status" value="1"/>
</dbReference>
<accession>A0AAJ0UGX2</accession>
<dbReference type="InterPro" id="IPR009014">
    <property type="entry name" value="Transketo_C/PFOR_II"/>
</dbReference>
<keyword evidence="2" id="KW-0786">Thiamine pyrophosphate</keyword>
<gene>
    <name evidence="7" type="ORF">CCR82_11265</name>
</gene>
<feature type="compositionally biased region" description="Polar residues" evidence="3">
    <location>
        <begin position="512"/>
        <end position="529"/>
    </location>
</feature>
<dbReference type="InterPro" id="IPR002869">
    <property type="entry name" value="Pyrv_flavodox_OxRed_cen"/>
</dbReference>
<dbReference type="SUPFAM" id="SSF52518">
    <property type="entry name" value="Thiamin diphosphate-binding fold (THDP-binding)"/>
    <property type="match status" value="1"/>
</dbReference>
<evidence type="ECO:0008006" key="9">
    <source>
        <dbReference type="Google" id="ProtNLM"/>
    </source>
</evidence>
<dbReference type="GO" id="GO:0016903">
    <property type="term" value="F:oxidoreductase activity, acting on the aldehyde or oxo group of donors"/>
    <property type="evidence" value="ECO:0007669"/>
    <property type="project" value="InterPro"/>
</dbReference>